<evidence type="ECO:0000256" key="7">
    <source>
        <dbReference type="ARBA" id="ARBA00048655"/>
    </source>
</evidence>
<dbReference type="InterPro" id="IPR016477">
    <property type="entry name" value="Fructo-/Ketosamine-3-kinase"/>
</dbReference>
<protein>
    <recommendedName>
        <fullName evidence="2">protein-ribulosamine 3-kinase</fullName>
        <ecNumber evidence="2">2.7.1.172</ecNumber>
    </recommendedName>
</protein>
<accession>A0A7M7PDA5</accession>
<keyword evidence="5 8" id="KW-0418">Kinase</keyword>
<dbReference type="RefSeq" id="XP_030850105.1">
    <property type="nucleotide sequence ID" value="XM_030994245.1"/>
</dbReference>
<evidence type="ECO:0000313" key="10">
    <source>
        <dbReference type="Proteomes" id="UP000007110"/>
    </source>
</evidence>
<organism evidence="9 10">
    <name type="scientific">Strongylocentrotus purpuratus</name>
    <name type="common">Purple sea urchin</name>
    <dbReference type="NCBI Taxonomy" id="7668"/>
    <lineage>
        <taxon>Eukaryota</taxon>
        <taxon>Metazoa</taxon>
        <taxon>Echinodermata</taxon>
        <taxon>Eleutherozoa</taxon>
        <taxon>Echinozoa</taxon>
        <taxon>Echinoidea</taxon>
        <taxon>Euechinoidea</taxon>
        <taxon>Echinacea</taxon>
        <taxon>Camarodonta</taxon>
        <taxon>Echinidea</taxon>
        <taxon>Strongylocentrotidae</taxon>
        <taxon>Strongylocentrotus</taxon>
    </lineage>
</organism>
<dbReference type="GO" id="GO:0005737">
    <property type="term" value="C:cytoplasm"/>
    <property type="evidence" value="ECO:0007669"/>
    <property type="project" value="UniProtKB-ARBA"/>
</dbReference>
<dbReference type="Gene3D" id="3.30.200.20">
    <property type="entry name" value="Phosphorylase Kinase, domain 1"/>
    <property type="match status" value="1"/>
</dbReference>
<keyword evidence="3 8" id="KW-0808">Transferase</keyword>
<evidence type="ECO:0000256" key="8">
    <source>
        <dbReference type="PIRNR" id="PIRNR006221"/>
    </source>
</evidence>
<reference evidence="9" key="2">
    <citation type="submission" date="2021-01" db="UniProtKB">
        <authorList>
            <consortium name="EnsemblMetazoa"/>
        </authorList>
    </citation>
    <scope>IDENTIFICATION</scope>
</reference>
<sequence length="306" mass="35235">MEKIIRDQMGLMTLEEIPNRGGGCINQCKSFQTERGNFCVKMNTKRQTRTMFEGEKAGLEAIIATGTVPCPRPYDIYDNDDGPGSIFVMEHLDLRNLDQHAAALGEAVASLHLHNSRLMLREKKNDGRIGGSHHVSLEENGEEEETQRSISQFGFGTTTCLGYLALDNTWSDDWVDFFVRQRLKPKVDYIEQKWGDRTLIELWPRLVRHIPRLFRGIDRITPALLHGDLHGGNVAETATGPVIYDPACFYGHHELELAATRDFVDFNQEFFPAYHRLIPRVEGFDEREKLYKIFCYLFNWPPWETN</sequence>
<keyword evidence="10" id="KW-1185">Reference proteome</keyword>
<dbReference type="PANTHER" id="PTHR12149:SF8">
    <property type="entry name" value="PROTEIN-RIBULOSAMINE 3-KINASE"/>
    <property type="match status" value="1"/>
</dbReference>
<dbReference type="Proteomes" id="UP000007110">
    <property type="component" value="Unassembled WGS sequence"/>
</dbReference>
<dbReference type="SUPFAM" id="SSF56112">
    <property type="entry name" value="Protein kinase-like (PK-like)"/>
    <property type="match status" value="1"/>
</dbReference>
<dbReference type="Gene3D" id="3.90.1200.10">
    <property type="match status" value="1"/>
</dbReference>
<dbReference type="KEGG" id="spu:585587"/>
<evidence type="ECO:0000256" key="6">
    <source>
        <dbReference type="ARBA" id="ARBA00022840"/>
    </source>
</evidence>
<keyword evidence="4" id="KW-0547">Nucleotide-binding</keyword>
<dbReference type="InterPro" id="IPR011009">
    <property type="entry name" value="Kinase-like_dom_sf"/>
</dbReference>
<dbReference type="GO" id="GO:0102193">
    <property type="term" value="F:protein-ribulosamine 3-kinase activity"/>
    <property type="evidence" value="ECO:0007669"/>
    <property type="project" value="UniProtKB-EC"/>
</dbReference>
<evidence type="ECO:0000256" key="5">
    <source>
        <dbReference type="ARBA" id="ARBA00022777"/>
    </source>
</evidence>
<dbReference type="InParanoid" id="A0A7M7PDA5"/>
<comment type="catalytic activity">
    <reaction evidence="7">
        <text>N(6)-D-ribulosyl-L-lysyl-[protein] + ATP = N(6)-(3-O-phospho-D-ribulosyl)-L-lysyl-[protein] + ADP + H(+)</text>
        <dbReference type="Rhea" id="RHEA:48432"/>
        <dbReference type="Rhea" id="RHEA-COMP:12103"/>
        <dbReference type="Rhea" id="RHEA-COMP:12104"/>
        <dbReference type="ChEBI" id="CHEBI:15378"/>
        <dbReference type="ChEBI" id="CHEBI:30616"/>
        <dbReference type="ChEBI" id="CHEBI:90418"/>
        <dbReference type="ChEBI" id="CHEBI:90420"/>
        <dbReference type="ChEBI" id="CHEBI:456216"/>
        <dbReference type="EC" id="2.7.1.172"/>
    </reaction>
    <physiologicalReaction direction="left-to-right" evidence="7">
        <dbReference type="Rhea" id="RHEA:48433"/>
    </physiologicalReaction>
</comment>
<reference evidence="10" key="1">
    <citation type="submission" date="2015-02" db="EMBL/GenBank/DDBJ databases">
        <title>Genome sequencing for Strongylocentrotus purpuratus.</title>
        <authorList>
            <person name="Murali S."/>
            <person name="Liu Y."/>
            <person name="Vee V."/>
            <person name="English A."/>
            <person name="Wang M."/>
            <person name="Skinner E."/>
            <person name="Han Y."/>
            <person name="Muzny D.M."/>
            <person name="Worley K.C."/>
            <person name="Gibbs R.A."/>
        </authorList>
    </citation>
    <scope>NUCLEOTIDE SEQUENCE</scope>
</reference>
<evidence type="ECO:0000256" key="2">
    <source>
        <dbReference type="ARBA" id="ARBA00011961"/>
    </source>
</evidence>
<evidence type="ECO:0000313" key="9">
    <source>
        <dbReference type="EnsemblMetazoa" id="XP_030850105"/>
    </source>
</evidence>
<dbReference type="FunFam" id="3.90.1200.10:FF:000052">
    <property type="entry name" value="Uncharacterized protein"/>
    <property type="match status" value="1"/>
</dbReference>
<dbReference type="OMA" id="FIVMDHL"/>
<dbReference type="GO" id="GO:0005524">
    <property type="term" value="F:ATP binding"/>
    <property type="evidence" value="ECO:0007669"/>
    <property type="project" value="UniProtKB-KW"/>
</dbReference>
<dbReference type="PIRSF" id="PIRSF006221">
    <property type="entry name" value="Ketosamine-3-kinase"/>
    <property type="match status" value="1"/>
</dbReference>
<dbReference type="GeneID" id="585587"/>
<dbReference type="EC" id="2.7.1.172" evidence="2"/>
<comment type="similarity">
    <text evidence="1 8">Belongs to the fructosamine kinase family.</text>
</comment>
<dbReference type="Pfam" id="PF03881">
    <property type="entry name" value="Fructosamin_kin"/>
    <property type="match status" value="2"/>
</dbReference>
<dbReference type="FunFam" id="3.30.200.20:FF:000264">
    <property type="entry name" value="Protein-ribulosamine 3-kinase, chloroplastic"/>
    <property type="match status" value="1"/>
</dbReference>
<dbReference type="PANTHER" id="PTHR12149">
    <property type="entry name" value="FRUCTOSAMINE 3 KINASE-RELATED PROTEIN"/>
    <property type="match status" value="1"/>
</dbReference>
<dbReference type="GO" id="GO:0016301">
    <property type="term" value="F:kinase activity"/>
    <property type="evidence" value="ECO:0000318"/>
    <property type="project" value="GO_Central"/>
</dbReference>
<evidence type="ECO:0000256" key="4">
    <source>
        <dbReference type="ARBA" id="ARBA00022741"/>
    </source>
</evidence>
<dbReference type="AlphaFoldDB" id="A0A7M7PDA5"/>
<evidence type="ECO:0000256" key="1">
    <source>
        <dbReference type="ARBA" id="ARBA00009460"/>
    </source>
</evidence>
<dbReference type="EnsemblMetazoa" id="XM_030994245">
    <property type="protein sequence ID" value="XP_030850105"/>
    <property type="gene ID" value="LOC585587"/>
</dbReference>
<keyword evidence="6" id="KW-0067">ATP-binding</keyword>
<name>A0A7M7PDA5_STRPU</name>
<evidence type="ECO:0000256" key="3">
    <source>
        <dbReference type="ARBA" id="ARBA00022679"/>
    </source>
</evidence>
<dbReference type="OrthoDB" id="5772781at2759"/>
<proteinExistence type="inferred from homology"/>